<feature type="chain" id="PRO_5039618461" evidence="5">
    <location>
        <begin position="25"/>
        <end position="445"/>
    </location>
</feature>
<dbReference type="EMBL" id="CP018906">
    <property type="protein sequence ID" value="AQW20625.1"/>
    <property type="molecule type" value="Genomic_DNA"/>
</dbReference>
<evidence type="ECO:0000313" key="6">
    <source>
        <dbReference type="EMBL" id="AQW20625.1"/>
    </source>
</evidence>
<sequence>MLKLKLKALGALGAILLLALGVSGCVKSKAADKTKIVFWNEMTGPGQVQLTKFANEFNASQSKYKVVPEFEGSYNEVVQKINHTHGSNASPALFQSFEISTTQLANSKMTTPVQKFIDRDHYDMSKIMPVAKKFYSKNGVQVSMPFNTSQPVLYYNQSMLKRLGIKNPPKSPSYSDITKLATEITQKSKGKIKGMTVEEYAWLLEEFMANQKERLANNQNGREKTPTKIKLDTPAAKHAMEWVRENIKKKNFINFGSGSSAEANEIAAFLSGKLGVFIQSSAYIGQLTTGMKDKLGITEYPHADGTKSNGVAIGGASMWISNDKPKNVQEGAWQFIKFLMKPENQAKWQQQTGYLALNKDSQKTKILKDLYKKVPAAKVPGEQLAHTKPNSANSGILLEGLIQERVLTQTAMQQIYNGSNIDKSLKTAQDGMNEYIKNNNRANGY</sequence>
<dbReference type="KEGG" id="lcu:PL11_001200"/>
<gene>
    <name evidence="6" type="ORF">PL11_001200</name>
</gene>
<dbReference type="Pfam" id="PF13416">
    <property type="entry name" value="SBP_bac_8"/>
    <property type="match status" value="1"/>
</dbReference>
<dbReference type="CDD" id="cd14748">
    <property type="entry name" value="PBP2_UgpB"/>
    <property type="match status" value="1"/>
</dbReference>
<name>A0A1S6QG96_9LACO</name>
<keyword evidence="7" id="KW-1185">Reference proteome</keyword>
<dbReference type="InterPro" id="IPR050490">
    <property type="entry name" value="Bact_solute-bd_prot1"/>
</dbReference>
<dbReference type="PROSITE" id="PS51257">
    <property type="entry name" value="PROKAR_LIPOPROTEIN"/>
    <property type="match status" value="1"/>
</dbReference>
<dbReference type="PANTHER" id="PTHR43649">
    <property type="entry name" value="ARABINOSE-BINDING PROTEIN-RELATED"/>
    <property type="match status" value="1"/>
</dbReference>
<evidence type="ECO:0000313" key="7">
    <source>
        <dbReference type="Proteomes" id="UP000030361"/>
    </source>
</evidence>
<accession>A0A1S6QG96</accession>
<dbReference type="Proteomes" id="UP000030361">
    <property type="component" value="Chromosome"/>
</dbReference>
<reference evidence="6 7" key="1">
    <citation type="journal article" date="2015" name="Genome Announc.">
        <title>Genome Sequence of Lactobacillus curieae CCTCC M 2011381T, a Novel Producer of Gamma-aminobutyric Acid.</title>
        <authorList>
            <person name="Wang Y."/>
            <person name="Wang Y."/>
            <person name="Lang C."/>
            <person name="Wei D."/>
            <person name="Xu P."/>
            <person name="Xie J."/>
        </authorList>
    </citation>
    <scope>NUCLEOTIDE SEQUENCE [LARGE SCALE GENOMIC DNA]</scope>
    <source>
        <strain evidence="6 7">CCTCC M 2011381</strain>
    </source>
</reference>
<proteinExistence type="inferred from homology"/>
<dbReference type="PANTHER" id="PTHR43649:SF31">
    <property type="entry name" value="SN-GLYCEROL-3-PHOSPHATE-BINDING PERIPLASMIC PROTEIN UGPB"/>
    <property type="match status" value="1"/>
</dbReference>
<dbReference type="InterPro" id="IPR006059">
    <property type="entry name" value="SBP"/>
</dbReference>
<evidence type="ECO:0000256" key="3">
    <source>
        <dbReference type="ARBA" id="ARBA00022448"/>
    </source>
</evidence>
<organism evidence="6 7">
    <name type="scientific">Lentilactobacillus curieae</name>
    <dbReference type="NCBI Taxonomy" id="1138822"/>
    <lineage>
        <taxon>Bacteria</taxon>
        <taxon>Bacillati</taxon>
        <taxon>Bacillota</taxon>
        <taxon>Bacilli</taxon>
        <taxon>Lactobacillales</taxon>
        <taxon>Lactobacillaceae</taxon>
        <taxon>Lentilactobacillus</taxon>
    </lineage>
</organism>
<feature type="signal peptide" evidence="5">
    <location>
        <begin position="1"/>
        <end position="24"/>
    </location>
</feature>
<keyword evidence="3" id="KW-0813">Transport</keyword>
<evidence type="ECO:0000256" key="1">
    <source>
        <dbReference type="ARBA" id="ARBA00004196"/>
    </source>
</evidence>
<protein>
    <submittedName>
        <fullName evidence="6">ABC transporter substrate-binding protein</fullName>
    </submittedName>
</protein>
<dbReference type="GO" id="GO:0030313">
    <property type="term" value="C:cell envelope"/>
    <property type="evidence" value="ECO:0007669"/>
    <property type="project" value="UniProtKB-SubCell"/>
</dbReference>
<keyword evidence="4 5" id="KW-0732">Signal</keyword>
<dbReference type="Gene3D" id="3.40.190.10">
    <property type="entry name" value="Periplasmic binding protein-like II"/>
    <property type="match status" value="2"/>
</dbReference>
<evidence type="ECO:0000256" key="4">
    <source>
        <dbReference type="ARBA" id="ARBA00022729"/>
    </source>
</evidence>
<comment type="similarity">
    <text evidence="2">Belongs to the bacterial solute-binding protein 1 family.</text>
</comment>
<dbReference type="SUPFAM" id="SSF53850">
    <property type="entry name" value="Periplasmic binding protein-like II"/>
    <property type="match status" value="1"/>
</dbReference>
<dbReference type="eggNOG" id="COG1653">
    <property type="taxonomic scope" value="Bacteria"/>
</dbReference>
<dbReference type="AlphaFoldDB" id="A0A1S6QG96"/>
<evidence type="ECO:0000256" key="5">
    <source>
        <dbReference type="SAM" id="SignalP"/>
    </source>
</evidence>
<evidence type="ECO:0000256" key="2">
    <source>
        <dbReference type="ARBA" id="ARBA00008520"/>
    </source>
</evidence>
<comment type="subcellular location">
    <subcellularLocation>
        <location evidence="1">Cell envelope</location>
    </subcellularLocation>
</comment>